<dbReference type="AlphaFoldDB" id="A0AAF0JDX0"/>
<feature type="region of interest" description="Disordered" evidence="2">
    <location>
        <begin position="44"/>
        <end position="63"/>
    </location>
</feature>
<feature type="region of interest" description="Disordered" evidence="2">
    <location>
        <begin position="1"/>
        <end position="20"/>
    </location>
</feature>
<dbReference type="Proteomes" id="UP001214628">
    <property type="component" value="Chromosome 2"/>
</dbReference>
<keyword evidence="4" id="KW-1185">Reference proteome</keyword>
<evidence type="ECO:0000256" key="2">
    <source>
        <dbReference type="SAM" id="MobiDB-lite"/>
    </source>
</evidence>
<sequence>MGATASKPEEGISSAKSVDKVDVSDAERRLYQIGNTLARKLKEVTGDASVPSPDVKRQEVLDSSIQDKIHKELNKLRKQEQEVQEKIRLALEKENLDREGKSWFGKDKGQSSELLQQELDRVKAQIEKFNKHSLDSFPSLKQARQDVVQCYRNQETRTLDCWREVETFRKALADAEKDLFAAWK</sequence>
<dbReference type="Pfam" id="PF07956">
    <property type="entry name" value="DUF1690"/>
    <property type="match status" value="1"/>
</dbReference>
<gene>
    <name evidence="3" type="ORF">MPSI1_002099</name>
</gene>
<keyword evidence="1" id="KW-0175">Coiled coil</keyword>
<protein>
    <recommendedName>
        <fullName evidence="5">MICOS complex subunit mic19</fullName>
    </recommendedName>
</protein>
<evidence type="ECO:0000313" key="3">
    <source>
        <dbReference type="EMBL" id="WFD43437.1"/>
    </source>
</evidence>
<proteinExistence type="predicted"/>
<dbReference type="InterPro" id="IPR012471">
    <property type="entry name" value="DUF1690"/>
</dbReference>
<feature type="compositionally biased region" description="Basic and acidic residues" evidence="2">
    <location>
        <begin position="54"/>
        <end position="63"/>
    </location>
</feature>
<accession>A0AAF0JDX0</accession>
<evidence type="ECO:0008006" key="5">
    <source>
        <dbReference type="Google" id="ProtNLM"/>
    </source>
</evidence>
<evidence type="ECO:0000256" key="1">
    <source>
        <dbReference type="SAM" id="Coils"/>
    </source>
</evidence>
<evidence type="ECO:0000313" key="4">
    <source>
        <dbReference type="Proteomes" id="UP001214628"/>
    </source>
</evidence>
<reference evidence="3" key="1">
    <citation type="submission" date="2023-02" db="EMBL/GenBank/DDBJ databases">
        <title>Mating type loci evolution in Malassezia.</title>
        <authorList>
            <person name="Coelho M.A."/>
        </authorList>
    </citation>
    <scope>NUCLEOTIDE SEQUENCE</scope>
    <source>
        <strain evidence="3">CBS 14136</strain>
    </source>
</reference>
<name>A0AAF0JDX0_9BASI</name>
<feature type="coiled-coil region" evidence="1">
    <location>
        <begin position="66"/>
        <end position="132"/>
    </location>
</feature>
<dbReference type="EMBL" id="CP118376">
    <property type="protein sequence ID" value="WFD43437.1"/>
    <property type="molecule type" value="Genomic_DNA"/>
</dbReference>
<organism evidence="3 4">
    <name type="scientific">Malassezia psittaci</name>
    <dbReference type="NCBI Taxonomy" id="1821823"/>
    <lineage>
        <taxon>Eukaryota</taxon>
        <taxon>Fungi</taxon>
        <taxon>Dikarya</taxon>
        <taxon>Basidiomycota</taxon>
        <taxon>Ustilaginomycotina</taxon>
        <taxon>Malasseziomycetes</taxon>
        <taxon>Malasseziales</taxon>
        <taxon>Malasseziaceae</taxon>
        <taxon>Malassezia</taxon>
    </lineage>
</organism>